<evidence type="ECO:0000256" key="4">
    <source>
        <dbReference type="ARBA" id="ARBA00022927"/>
    </source>
</evidence>
<evidence type="ECO:0000256" key="3">
    <source>
        <dbReference type="ARBA" id="ARBA00022448"/>
    </source>
</evidence>
<comment type="caution">
    <text evidence="8">The sequence shown here is derived from an EMBL/GenBank/DDBJ whole genome shotgun (WGS) entry which is preliminary data.</text>
</comment>
<organism evidence="8 9">
    <name type="scientific">Salvia divinorum</name>
    <name type="common">Maria pastora</name>
    <name type="synonym">Diviner's sage</name>
    <dbReference type="NCBI Taxonomy" id="28513"/>
    <lineage>
        <taxon>Eukaryota</taxon>
        <taxon>Viridiplantae</taxon>
        <taxon>Streptophyta</taxon>
        <taxon>Embryophyta</taxon>
        <taxon>Tracheophyta</taxon>
        <taxon>Spermatophyta</taxon>
        <taxon>Magnoliopsida</taxon>
        <taxon>eudicotyledons</taxon>
        <taxon>Gunneridae</taxon>
        <taxon>Pentapetalae</taxon>
        <taxon>asterids</taxon>
        <taxon>lamiids</taxon>
        <taxon>Lamiales</taxon>
        <taxon>Lamiaceae</taxon>
        <taxon>Nepetoideae</taxon>
        <taxon>Mentheae</taxon>
        <taxon>Salviinae</taxon>
        <taxon>Salvia</taxon>
        <taxon>Salvia subgen. Calosphace</taxon>
    </lineage>
</organism>
<proteinExistence type="inferred from homology"/>
<dbReference type="GO" id="GO:0005794">
    <property type="term" value="C:Golgi apparatus"/>
    <property type="evidence" value="ECO:0007669"/>
    <property type="project" value="UniProtKB-SubCell"/>
</dbReference>
<evidence type="ECO:0000256" key="6">
    <source>
        <dbReference type="ARBA" id="ARBA00023054"/>
    </source>
</evidence>
<protein>
    <submittedName>
        <fullName evidence="8">Uncharacterized protein</fullName>
    </submittedName>
</protein>
<evidence type="ECO:0000256" key="2">
    <source>
        <dbReference type="ARBA" id="ARBA00009150"/>
    </source>
</evidence>
<dbReference type="Proteomes" id="UP001567538">
    <property type="component" value="Unassembled WGS sequence"/>
</dbReference>
<feature type="compositionally biased region" description="Pro residues" evidence="7">
    <location>
        <begin position="28"/>
        <end position="44"/>
    </location>
</feature>
<keyword evidence="3" id="KW-0813">Transport</keyword>
<reference evidence="8 9" key="1">
    <citation type="submission" date="2024-06" db="EMBL/GenBank/DDBJ databases">
        <title>A chromosome level genome sequence of Diviner's sage (Salvia divinorum).</title>
        <authorList>
            <person name="Ford S.A."/>
            <person name="Ro D.-K."/>
            <person name="Ness R.W."/>
            <person name="Phillips M.A."/>
        </authorList>
    </citation>
    <scope>NUCLEOTIDE SEQUENCE [LARGE SCALE GENOMIC DNA]</scope>
    <source>
        <strain evidence="8">SAF-2024a</strain>
        <tissue evidence="8">Leaf</tissue>
    </source>
</reference>
<dbReference type="InterPro" id="IPR039745">
    <property type="entry name" value="Vps54"/>
</dbReference>
<evidence type="ECO:0000313" key="8">
    <source>
        <dbReference type="EMBL" id="KAL1562544.1"/>
    </source>
</evidence>
<dbReference type="EMBL" id="JBEAFC010000003">
    <property type="protein sequence ID" value="KAL1562544.1"/>
    <property type="molecule type" value="Genomic_DNA"/>
</dbReference>
<evidence type="ECO:0000313" key="9">
    <source>
        <dbReference type="Proteomes" id="UP001567538"/>
    </source>
</evidence>
<dbReference type="PANTHER" id="PTHR12965:SF0">
    <property type="entry name" value="VACUOLAR PROTEIN SORTING-ASSOCIATED PROTEIN 54"/>
    <property type="match status" value="1"/>
</dbReference>
<evidence type="ECO:0000256" key="7">
    <source>
        <dbReference type="SAM" id="MobiDB-lite"/>
    </source>
</evidence>
<gene>
    <name evidence="8" type="ORF">AAHA92_05113</name>
</gene>
<name>A0ABD1I3H0_SALDI</name>
<comment type="subcellular location">
    <subcellularLocation>
        <location evidence="1">Golgi apparatus</location>
        <location evidence="1">trans-Golgi network</location>
    </subcellularLocation>
</comment>
<dbReference type="PANTHER" id="PTHR12965">
    <property type="entry name" value="VACUOLAR PROTEIN SORTING 54"/>
    <property type="match status" value="1"/>
</dbReference>
<evidence type="ECO:0000256" key="5">
    <source>
        <dbReference type="ARBA" id="ARBA00023034"/>
    </source>
</evidence>
<keyword evidence="6" id="KW-0175">Coiled coil</keyword>
<dbReference type="AlphaFoldDB" id="A0ABD1I3H0"/>
<dbReference type="GO" id="GO:0015031">
    <property type="term" value="P:protein transport"/>
    <property type="evidence" value="ECO:0007669"/>
    <property type="project" value="UniProtKB-KW"/>
</dbReference>
<keyword evidence="5" id="KW-0333">Golgi apparatus</keyword>
<evidence type="ECO:0000256" key="1">
    <source>
        <dbReference type="ARBA" id="ARBA00004601"/>
    </source>
</evidence>
<keyword evidence="9" id="KW-1185">Reference proteome</keyword>
<comment type="similarity">
    <text evidence="2">Belongs to the VPS54 family.</text>
</comment>
<sequence>MPPRRHWLNQSLIPAARASPPSSTTLILPPPSSAGGPPPPPPSPFQNLLHYRLRRSSDMSSRDPISCPLSTWQHDRDHEGQGGLFGGGEALVACLREVPALYFKKDFELEDGTTFRAACPFRTMSENVALQERLSQYLDVVELHLVREISVRSSSFFEAQLQLEDLNFEDSTRVQELSGKRGDMFALQNKLRLMLSVNQAVSTLQLLVASADCLGALDIIDDLQHILDRDELIGLHCFHHRRDHVTASMESVNSILSAEFIRASMRVADHNMKKINWRKKDLHIFKISFCLFVIALLRTGKLPAILRIYRDTLATDIKTSVKVKVLNMHLESDSISEEGIVDTDGGASSLGSKLKSLSPNSFVKLLQETFKIVQTHLLRASEVKRAIEWIMGNLNHHYAAESVSAAIAQDA</sequence>
<feature type="region of interest" description="Disordered" evidence="7">
    <location>
        <begin position="1"/>
        <end position="46"/>
    </location>
</feature>
<keyword evidence="4" id="KW-0653">Protein transport</keyword>
<accession>A0ABD1I3H0</accession>